<organism evidence="3 4">
    <name type="scientific">Roseinatronobacter alkalisoli</name>
    <dbReference type="NCBI Taxonomy" id="3028235"/>
    <lineage>
        <taxon>Bacteria</taxon>
        <taxon>Pseudomonadati</taxon>
        <taxon>Pseudomonadota</taxon>
        <taxon>Alphaproteobacteria</taxon>
        <taxon>Rhodobacterales</taxon>
        <taxon>Paracoccaceae</taxon>
        <taxon>Roseinatronobacter</taxon>
    </lineage>
</organism>
<reference evidence="3" key="1">
    <citation type="submission" date="2023-02" db="EMBL/GenBank/DDBJ databases">
        <title>Description of Roseinatronobacter alkalisoli sp. nov., an alkaliphilic bacerium isolated from soda soil.</title>
        <authorList>
            <person name="Wei W."/>
        </authorList>
    </citation>
    <scope>NUCLEOTIDE SEQUENCE</scope>
    <source>
        <strain evidence="3">HJB301</strain>
    </source>
</reference>
<dbReference type="EMBL" id="JAQZSM010000015">
    <property type="protein sequence ID" value="MDD7972379.1"/>
    <property type="molecule type" value="Genomic_DNA"/>
</dbReference>
<evidence type="ECO:0000256" key="2">
    <source>
        <dbReference type="HAMAP-Rule" id="MF_00758"/>
    </source>
</evidence>
<dbReference type="PANTHER" id="PTHR30327:SF1">
    <property type="entry name" value="UPF0301 PROTEIN YQGE"/>
    <property type="match status" value="1"/>
</dbReference>
<dbReference type="Gene3D" id="3.40.1740.10">
    <property type="entry name" value="VC0467-like"/>
    <property type="match status" value="1"/>
</dbReference>
<dbReference type="PANTHER" id="PTHR30327">
    <property type="entry name" value="UNCHARACTERIZED PROTEIN YQGE"/>
    <property type="match status" value="1"/>
</dbReference>
<dbReference type="Proteomes" id="UP001431784">
    <property type="component" value="Unassembled WGS sequence"/>
</dbReference>
<sequence length="188" mass="19876">MTSLTGKLLIATPAMPDLRFAHAVIFLCAQSDDGTMGLIINKPLPDLSIQKLAQHLQLVGEGAHPEPADGPIHFGGPVETGRGFVLHSQDYFSADGSVHVIDGVVLTTSCDVLAELARGQGPAQAIAALGYAGWGPQQLEQELHAGGWLLADPDPELLFATSDSEKWNKALRKIGVDPRMLSGRTGHA</sequence>
<accession>A0ABT5TBQ5</accession>
<dbReference type="InterPro" id="IPR003774">
    <property type="entry name" value="AlgH-like"/>
</dbReference>
<dbReference type="HAMAP" id="MF_00758">
    <property type="entry name" value="UPF0301"/>
    <property type="match status" value="1"/>
</dbReference>
<comment type="similarity">
    <text evidence="1 2">Belongs to the UPF0301 (AlgH) family.</text>
</comment>
<protein>
    <recommendedName>
        <fullName evidence="2">UPF0301 protein PUT78_14870</fullName>
    </recommendedName>
</protein>
<keyword evidence="4" id="KW-1185">Reference proteome</keyword>
<evidence type="ECO:0000313" key="4">
    <source>
        <dbReference type="Proteomes" id="UP001431784"/>
    </source>
</evidence>
<dbReference type="Pfam" id="PF02622">
    <property type="entry name" value="DUF179"/>
    <property type="match status" value="1"/>
</dbReference>
<proteinExistence type="inferred from homology"/>
<dbReference type="SUPFAM" id="SSF143456">
    <property type="entry name" value="VC0467-like"/>
    <property type="match status" value="1"/>
</dbReference>
<gene>
    <name evidence="3" type="ORF">PUT78_14870</name>
</gene>
<name>A0ABT5TBQ5_9RHOB</name>
<evidence type="ECO:0000256" key="1">
    <source>
        <dbReference type="ARBA" id="ARBA00009600"/>
    </source>
</evidence>
<dbReference type="RefSeq" id="WP_274353056.1">
    <property type="nucleotide sequence ID" value="NZ_JAQZSM010000015.1"/>
</dbReference>
<evidence type="ECO:0000313" key="3">
    <source>
        <dbReference type="EMBL" id="MDD7972379.1"/>
    </source>
</evidence>
<comment type="caution">
    <text evidence="3">The sequence shown here is derived from an EMBL/GenBank/DDBJ whole genome shotgun (WGS) entry which is preliminary data.</text>
</comment>